<dbReference type="Gene3D" id="3.30.460.10">
    <property type="entry name" value="Beta Polymerase, domain 2"/>
    <property type="match status" value="1"/>
</dbReference>
<reference evidence="2 3" key="1">
    <citation type="submission" date="2019-11" db="EMBL/GenBank/DDBJ databases">
        <title>Genome sequence of Moorella glycerini DSM11254.</title>
        <authorList>
            <person name="Poehlein A."/>
            <person name="Boeer T."/>
            <person name="Daniel R."/>
        </authorList>
    </citation>
    <scope>NUCLEOTIDE SEQUENCE [LARGE SCALE GENOMIC DNA]</scope>
    <source>
        <strain evidence="2 3">DSM 11254</strain>
    </source>
</reference>
<dbReference type="SUPFAM" id="SSF81301">
    <property type="entry name" value="Nucleotidyltransferase"/>
    <property type="match status" value="1"/>
</dbReference>
<feature type="domain" description="Polymerase beta nucleotidyltransferase" evidence="1">
    <location>
        <begin position="28"/>
        <end position="111"/>
    </location>
</feature>
<accession>A0A6I5ZSU0</accession>
<dbReference type="GO" id="GO:0016740">
    <property type="term" value="F:transferase activity"/>
    <property type="evidence" value="ECO:0007669"/>
    <property type="project" value="UniProtKB-KW"/>
</dbReference>
<proteinExistence type="predicted"/>
<sequence>MIVRREILAEDRALAERRRAEALARARKVAAWLKEKYDVDGVYLFGSLAWGGFNSHSDIDLLVKGFKDKNRYWQMQVEAENIAEPFDLNLLCEEEVPESLRRKVAEKGVKLA</sequence>
<dbReference type="AlphaFoldDB" id="A0A6I5ZSU0"/>
<dbReference type="InterPro" id="IPR024700">
    <property type="entry name" value="UCP020217"/>
</dbReference>
<dbReference type="PANTHER" id="PTHR43852:SF2">
    <property type="entry name" value="PROTEIN ADENYLYLTRANSFERASE MNTA"/>
    <property type="match status" value="1"/>
</dbReference>
<dbReference type="PIRSF" id="PIRSF020217">
    <property type="entry name" value="UCP020217"/>
    <property type="match status" value="1"/>
</dbReference>
<evidence type="ECO:0000259" key="1">
    <source>
        <dbReference type="Pfam" id="PF18765"/>
    </source>
</evidence>
<dbReference type="PANTHER" id="PTHR43852">
    <property type="entry name" value="NUCLEOTIDYLTRANSFERASE"/>
    <property type="match status" value="1"/>
</dbReference>
<evidence type="ECO:0000313" key="3">
    <source>
        <dbReference type="Proteomes" id="UP000425916"/>
    </source>
</evidence>
<dbReference type="InterPro" id="IPR041633">
    <property type="entry name" value="Polbeta"/>
</dbReference>
<protein>
    <submittedName>
        <fullName evidence="2">Polymerase beta, Nucleotidyltransferase</fullName>
    </submittedName>
</protein>
<gene>
    <name evidence="2" type="ORF">MGLY_19930</name>
</gene>
<evidence type="ECO:0000313" key="2">
    <source>
        <dbReference type="EMBL" id="QGP92607.1"/>
    </source>
</evidence>
<dbReference type="Pfam" id="PF18765">
    <property type="entry name" value="Polbeta"/>
    <property type="match status" value="1"/>
</dbReference>
<keyword evidence="3" id="KW-1185">Reference proteome</keyword>
<name>A0A6I5ZSU0_9FIRM</name>
<dbReference type="InterPro" id="IPR052930">
    <property type="entry name" value="TA_antitoxin_MntA"/>
</dbReference>
<dbReference type="EMBL" id="CP046244">
    <property type="protein sequence ID" value="QGP92607.1"/>
    <property type="molecule type" value="Genomic_DNA"/>
</dbReference>
<keyword evidence="2" id="KW-0808">Transferase</keyword>
<dbReference type="InterPro" id="IPR043519">
    <property type="entry name" value="NT_sf"/>
</dbReference>
<dbReference type="Proteomes" id="UP000425916">
    <property type="component" value="Chromosome"/>
</dbReference>
<dbReference type="CDD" id="cd05403">
    <property type="entry name" value="NT_KNTase_like"/>
    <property type="match status" value="1"/>
</dbReference>
<organism evidence="2 3">
    <name type="scientific">Neomoorella glycerini</name>
    <dbReference type="NCBI Taxonomy" id="55779"/>
    <lineage>
        <taxon>Bacteria</taxon>
        <taxon>Bacillati</taxon>
        <taxon>Bacillota</taxon>
        <taxon>Clostridia</taxon>
        <taxon>Neomoorellales</taxon>
        <taxon>Neomoorellaceae</taxon>
        <taxon>Neomoorella</taxon>
    </lineage>
</organism>